<dbReference type="CDD" id="cd00590">
    <property type="entry name" value="RRM_SF"/>
    <property type="match status" value="1"/>
</dbReference>
<dbReference type="HAMAP" id="MF_01007">
    <property type="entry name" value="16SrRNA_methyltr_H"/>
    <property type="match status" value="1"/>
</dbReference>
<dbReference type="Pfam" id="PF04013">
    <property type="entry name" value="Methyltrn_RNA_2"/>
    <property type="match status" value="1"/>
</dbReference>
<dbReference type="GO" id="GO:0008270">
    <property type="term" value="F:zinc ion binding"/>
    <property type="evidence" value="ECO:0007669"/>
    <property type="project" value="UniProtKB-KW"/>
</dbReference>
<evidence type="ECO:0000259" key="10">
    <source>
        <dbReference type="PROSITE" id="PS50158"/>
    </source>
</evidence>
<keyword evidence="4" id="KW-0808">Transferase</keyword>
<dbReference type="PROSITE" id="PS50102">
    <property type="entry name" value="RRM"/>
    <property type="match status" value="1"/>
</dbReference>
<keyword evidence="7" id="KW-0694">RNA-binding</keyword>
<evidence type="ECO:0000256" key="2">
    <source>
        <dbReference type="ARBA" id="ARBA00022490"/>
    </source>
</evidence>
<dbReference type="PROSITE" id="PS50158">
    <property type="entry name" value="ZF_CCHC"/>
    <property type="match status" value="1"/>
</dbReference>
<dbReference type="InterPro" id="IPR007158">
    <property type="entry name" value="TrmY"/>
</dbReference>
<dbReference type="Gene3D" id="1.10.150.170">
    <property type="entry name" value="Putative methyltransferase TM0872, insert domain"/>
    <property type="match status" value="1"/>
</dbReference>
<sequence length="1098" mass="120208">MAHTLGLAKNAAGQVEGFEIFIKFLPPSASAASLKEFFGEAGDIVGEPRIMLDSKTGNCKGIAWITFASKDAFQTAISWTGSSFQGRKLEIKAGKQFHTGIRPSVQAPGTHTPALCAEVVKKLVAPNPGGVYVDGTFGRGGHTRAMLAAMSPSGSLHAFDMDPEAIVAGKELMKADSRFTIHHAPFSSMKAVLKPLGVRVSAVLFDLGISSPQFDDAGRGFRPEADGPLDLRFDQTKGVTAWDFLMSASREEIIRVISEYGETSDATASQRIADVICLARSKGALPKRTREFATLVAQGKGPEYQAMHPAKLTFQALRIHLNSEFDEMRKAWAPWFGLLGEGGRIGLISWKHSECAIIMDIFRSLEAVRDKEPLLKWYRTLPDAEQLPERWSMEMDEVTRPSEKELQTNSRSRSALLHVLRKRRMPRLADLESLAYALPAWCSVTEPAVSSTPARKRKRNETEATSVAAPAGTPELTSSELSRPSRCEEEGHRLSDSTNLEGCNHCGKVGHTTKRCTFGAKSSERFLPCEGTRPKAPCFWRRFLLPLQRANAQTFTADDPRACGRADVGLRCVSAALFRSQGLRRNTQVCLSFEASNHTLEVSGAFARGLVPDEPRLASRVFEAFESFFAGRGLPDPDEDPEAWCASNLRGLEVKERSTKAALKAALKKKTSEPAEGRVVMLMLDAEGEPIVEVLKQISRTNVVGIVAVLGDHRGFGPHDVQAYEEVARSMQADIVRTSLGGTTLLGVYQSRWITAVGDEPEKLRPLASNNATLGSAMPLLRWEQLSIVAIRSGDVGRIAMRALLLHEAAALVCLAILAAIEWNLPLELPALDPGRLELDMLAVLQAGEARVEGIESRPEVKEIKECLAFHRRTRRLLGDNELLVDAAGGHGGIALAFLASGRIKQAIVADIYQPRGYSNLRAAWAPDAKIEHRHVDLRTAGWLRTLMEEAGVEAAQTVVTACHACGVLADELIHECLQAEVSFAVVPCCHGEKGARGEMLRKLAKDYHMDRGLAYDMLRLGAIDAAPGYIARLRQIDAAITPKNRILLGLHKPEEAQKRREQRRANLDRLAQTAESLRSRSQRSILIGRSASQALWD</sequence>
<dbReference type="EMBL" id="CAJNJA010040420">
    <property type="protein sequence ID" value="CAE7765749.1"/>
    <property type="molecule type" value="Genomic_DNA"/>
</dbReference>
<dbReference type="Gene3D" id="3.40.50.150">
    <property type="entry name" value="Vaccinia Virus protein VP39"/>
    <property type="match status" value="1"/>
</dbReference>
<accession>A0A812Y7F4</accession>
<gene>
    <name evidence="11" type="primary">rsmH</name>
    <name evidence="11" type="ORF">SNEC2469_LOCUS22333</name>
</gene>
<evidence type="ECO:0000256" key="1">
    <source>
        <dbReference type="ARBA" id="ARBA00010396"/>
    </source>
</evidence>
<evidence type="ECO:0000256" key="5">
    <source>
        <dbReference type="ARBA" id="ARBA00022691"/>
    </source>
</evidence>
<dbReference type="PANTHER" id="PTHR11265:SF0">
    <property type="entry name" value="12S RRNA N4-METHYLCYTIDINE METHYLTRANSFERASE"/>
    <property type="match status" value="1"/>
</dbReference>
<dbReference type="InterPro" id="IPR002903">
    <property type="entry name" value="RsmH"/>
</dbReference>
<feature type="domain" description="RRM" evidence="9">
    <location>
        <begin position="18"/>
        <end position="96"/>
    </location>
</feature>
<dbReference type="AlphaFoldDB" id="A0A812Y7F4"/>
<feature type="region of interest" description="Disordered" evidence="8">
    <location>
        <begin position="449"/>
        <end position="493"/>
    </location>
</feature>
<dbReference type="SUPFAM" id="SSF54928">
    <property type="entry name" value="RNA-binding domain, RBD"/>
    <property type="match status" value="1"/>
</dbReference>
<feature type="compositionally biased region" description="Basic and acidic residues" evidence="8">
    <location>
        <begin position="483"/>
        <end position="493"/>
    </location>
</feature>
<evidence type="ECO:0000256" key="4">
    <source>
        <dbReference type="ARBA" id="ARBA00022679"/>
    </source>
</evidence>
<dbReference type="SMART" id="SM00360">
    <property type="entry name" value="RRM"/>
    <property type="match status" value="1"/>
</dbReference>
<comment type="similarity">
    <text evidence="1">Belongs to the methyltransferase superfamily. RsmH family.</text>
</comment>
<dbReference type="InterPro" id="IPR001878">
    <property type="entry name" value="Znf_CCHC"/>
</dbReference>
<dbReference type="SUPFAM" id="SSF75217">
    <property type="entry name" value="alpha/beta knot"/>
    <property type="match status" value="1"/>
</dbReference>
<dbReference type="InterPro" id="IPR029028">
    <property type="entry name" value="Alpha/beta_knot_MTases"/>
</dbReference>
<dbReference type="GO" id="GO:0003723">
    <property type="term" value="F:RNA binding"/>
    <property type="evidence" value="ECO:0007669"/>
    <property type="project" value="UniProtKB-UniRule"/>
</dbReference>
<reference evidence="11" key="1">
    <citation type="submission" date="2021-02" db="EMBL/GenBank/DDBJ databases">
        <authorList>
            <person name="Dougan E. K."/>
            <person name="Rhodes N."/>
            <person name="Thang M."/>
            <person name="Chan C."/>
        </authorList>
    </citation>
    <scope>NUCLEOTIDE SEQUENCE</scope>
</reference>
<dbReference type="SUPFAM" id="SSF53335">
    <property type="entry name" value="S-adenosyl-L-methionine-dependent methyltransferases"/>
    <property type="match status" value="1"/>
</dbReference>
<evidence type="ECO:0000256" key="7">
    <source>
        <dbReference type="PROSITE-ProRule" id="PRU00176"/>
    </source>
</evidence>
<comment type="caution">
    <text evidence="11">The sequence shown here is derived from an EMBL/GenBank/DDBJ whole genome shotgun (WGS) entry which is preliminary data.</text>
</comment>
<dbReference type="Pfam" id="PF00076">
    <property type="entry name" value="RRM_1"/>
    <property type="match status" value="1"/>
</dbReference>
<keyword evidence="3" id="KW-0489">Methyltransferase</keyword>
<dbReference type="InterPro" id="IPR035979">
    <property type="entry name" value="RBD_domain_sf"/>
</dbReference>
<dbReference type="InterPro" id="IPR023397">
    <property type="entry name" value="SAM-dep_MeTrfase_MraW_recog"/>
</dbReference>
<protein>
    <submittedName>
        <fullName evidence="11">RsmH protein</fullName>
    </submittedName>
</protein>
<dbReference type="InterPro" id="IPR012677">
    <property type="entry name" value="Nucleotide-bd_a/b_plait_sf"/>
</dbReference>
<dbReference type="NCBIfam" id="TIGR00006">
    <property type="entry name" value="16S rRNA (cytosine(1402)-N(4))-methyltransferase RsmH"/>
    <property type="match status" value="1"/>
</dbReference>
<proteinExistence type="inferred from homology"/>
<keyword evidence="6" id="KW-0479">Metal-binding</keyword>
<evidence type="ECO:0000313" key="12">
    <source>
        <dbReference type="Proteomes" id="UP000601435"/>
    </source>
</evidence>
<dbReference type="SUPFAM" id="SSF81799">
    <property type="entry name" value="Putative methyltransferase TM0872, insert domain"/>
    <property type="match status" value="1"/>
</dbReference>
<keyword evidence="12" id="KW-1185">Reference proteome</keyword>
<keyword evidence="2" id="KW-0963">Cytoplasm</keyword>
<dbReference type="PANTHER" id="PTHR11265">
    <property type="entry name" value="S-ADENOSYL-METHYLTRANSFERASE MRAW"/>
    <property type="match status" value="1"/>
</dbReference>
<organism evidence="11 12">
    <name type="scientific">Symbiodinium necroappetens</name>
    <dbReference type="NCBI Taxonomy" id="1628268"/>
    <lineage>
        <taxon>Eukaryota</taxon>
        <taxon>Sar</taxon>
        <taxon>Alveolata</taxon>
        <taxon>Dinophyceae</taxon>
        <taxon>Suessiales</taxon>
        <taxon>Symbiodiniaceae</taxon>
        <taxon>Symbiodinium</taxon>
    </lineage>
</organism>
<evidence type="ECO:0000256" key="8">
    <source>
        <dbReference type="SAM" id="MobiDB-lite"/>
    </source>
</evidence>
<evidence type="ECO:0000256" key="3">
    <source>
        <dbReference type="ARBA" id="ARBA00022603"/>
    </source>
</evidence>
<evidence type="ECO:0000313" key="11">
    <source>
        <dbReference type="EMBL" id="CAE7765749.1"/>
    </source>
</evidence>
<dbReference type="InterPro" id="IPR029026">
    <property type="entry name" value="tRNA_m1G_MTases_N"/>
</dbReference>
<dbReference type="Proteomes" id="UP000601435">
    <property type="component" value="Unassembled WGS sequence"/>
</dbReference>
<dbReference type="Gene3D" id="3.40.1280.10">
    <property type="match status" value="1"/>
</dbReference>
<evidence type="ECO:0000256" key="6">
    <source>
        <dbReference type="PROSITE-ProRule" id="PRU00047"/>
    </source>
</evidence>
<dbReference type="InterPro" id="IPR000504">
    <property type="entry name" value="RRM_dom"/>
</dbReference>
<dbReference type="GO" id="GO:0005737">
    <property type="term" value="C:cytoplasm"/>
    <property type="evidence" value="ECO:0007669"/>
    <property type="project" value="TreeGrafter"/>
</dbReference>
<name>A0A812Y7F4_9DINO</name>
<dbReference type="GO" id="GO:0008175">
    <property type="term" value="F:tRNA methyltransferase activity"/>
    <property type="evidence" value="ECO:0007669"/>
    <property type="project" value="InterPro"/>
</dbReference>
<dbReference type="OrthoDB" id="439808at2759"/>
<keyword evidence="5" id="KW-0949">S-adenosyl-L-methionine</keyword>
<feature type="domain" description="CCHC-type" evidence="10">
    <location>
        <begin position="503"/>
        <end position="516"/>
    </location>
</feature>
<dbReference type="Gene3D" id="3.30.70.330">
    <property type="match status" value="1"/>
</dbReference>
<dbReference type="InterPro" id="IPR029063">
    <property type="entry name" value="SAM-dependent_MTases_sf"/>
</dbReference>
<keyword evidence="6" id="KW-0863">Zinc-finger</keyword>
<keyword evidence="6" id="KW-0862">Zinc</keyword>
<dbReference type="GO" id="GO:0070475">
    <property type="term" value="P:rRNA base methylation"/>
    <property type="evidence" value="ECO:0007669"/>
    <property type="project" value="TreeGrafter"/>
</dbReference>
<evidence type="ECO:0000259" key="9">
    <source>
        <dbReference type="PROSITE" id="PS50102"/>
    </source>
</evidence>
<dbReference type="Pfam" id="PF01795">
    <property type="entry name" value="Methyltransf_5"/>
    <property type="match status" value="1"/>
</dbReference>
<dbReference type="GO" id="GO:0071424">
    <property type="term" value="F:rRNA (cytosine-N4-)-methyltransferase activity"/>
    <property type="evidence" value="ECO:0007669"/>
    <property type="project" value="TreeGrafter"/>
</dbReference>